<name>A0A653D4P4_CALMS</name>
<dbReference type="Proteomes" id="UP000410492">
    <property type="component" value="Unassembled WGS sequence"/>
</dbReference>
<feature type="non-terminal residue" evidence="1">
    <location>
        <position position="1"/>
    </location>
</feature>
<sequence length="44" mass="4863">RSGCLQALIPASHPVNSYIVFDILILSNHVILCLLECQPQNDIT</sequence>
<keyword evidence="2" id="KW-1185">Reference proteome</keyword>
<accession>A0A653D4P4</accession>
<evidence type="ECO:0000313" key="2">
    <source>
        <dbReference type="Proteomes" id="UP000410492"/>
    </source>
</evidence>
<dbReference type="AlphaFoldDB" id="A0A653D4P4"/>
<organism evidence="1 2">
    <name type="scientific">Callosobruchus maculatus</name>
    <name type="common">Southern cowpea weevil</name>
    <name type="synonym">Pulse bruchid</name>
    <dbReference type="NCBI Taxonomy" id="64391"/>
    <lineage>
        <taxon>Eukaryota</taxon>
        <taxon>Metazoa</taxon>
        <taxon>Ecdysozoa</taxon>
        <taxon>Arthropoda</taxon>
        <taxon>Hexapoda</taxon>
        <taxon>Insecta</taxon>
        <taxon>Pterygota</taxon>
        <taxon>Neoptera</taxon>
        <taxon>Endopterygota</taxon>
        <taxon>Coleoptera</taxon>
        <taxon>Polyphaga</taxon>
        <taxon>Cucujiformia</taxon>
        <taxon>Chrysomeloidea</taxon>
        <taxon>Chrysomelidae</taxon>
        <taxon>Bruchinae</taxon>
        <taxon>Bruchini</taxon>
        <taxon>Callosobruchus</taxon>
    </lineage>
</organism>
<reference evidence="1 2" key="1">
    <citation type="submission" date="2019-01" db="EMBL/GenBank/DDBJ databases">
        <authorList>
            <person name="Sayadi A."/>
        </authorList>
    </citation>
    <scope>NUCLEOTIDE SEQUENCE [LARGE SCALE GENOMIC DNA]</scope>
</reference>
<proteinExistence type="predicted"/>
<gene>
    <name evidence="1" type="ORF">CALMAC_LOCUS14256</name>
</gene>
<evidence type="ECO:0000313" key="1">
    <source>
        <dbReference type="EMBL" id="VEN54916.1"/>
    </source>
</evidence>
<dbReference type="EMBL" id="CAACVG010010068">
    <property type="protein sequence ID" value="VEN54916.1"/>
    <property type="molecule type" value="Genomic_DNA"/>
</dbReference>
<protein>
    <submittedName>
        <fullName evidence="1">Uncharacterized protein</fullName>
    </submittedName>
</protein>